<dbReference type="PROSITE" id="PS51480">
    <property type="entry name" value="DHAL"/>
    <property type="match status" value="1"/>
</dbReference>
<dbReference type="Gene3D" id="1.25.40.340">
    <property type="match status" value="1"/>
</dbReference>
<dbReference type="eggNOG" id="COG1461">
    <property type="taxonomic scope" value="Bacteria"/>
</dbReference>
<sequence>MSEAHALRRWLGSGLDAVRRSRGHLDAINVFPVADADTGTNVYLTLQEGNRAIARLPADASHRDVAAAFARGALMGARGNSGVIVSQYLSALLRVVDAKGGLESIDAAGIAEALSRSSEAAYAAVGTPVEGTILTVARAAARASTAVAEGGGTREETIVAAVDGAREGLRRTTDQLPSARDAGVVDAGAAALVLQLDMLAEAIAGAEALADHPEVAWGVPGHRRQVTRPGHVGHGEEHGGAYEVMFVADRDEDSRAGMVTRLGEVGDSVTVTSGLGLLHAHVHTDHPAEAVAIAEEVDAHQIVVRSIAMSVVHDRAATGVVALTTCPGLAEPLADAGAVVLVVPDPGALRGRDLRRAVRDASGAEAIVVAGDAALLAAAHRLADKRGKPDLTVIDARHEAHVIAAVAASALATPGEDVARLMRDAVESTLVGESTGDALDEDLDALIDGDTDVVTLVLARGVAPAVADEARVSVESRAPGAEVAVYRGGQEWPPILIGVERSPA</sequence>
<dbReference type="InterPro" id="IPR004007">
    <property type="entry name" value="DhaL_dom"/>
</dbReference>
<dbReference type="AlphaFoldDB" id="A0A1H6VHI2"/>
<feature type="domain" description="DhaL" evidence="1">
    <location>
        <begin position="5"/>
        <end position="201"/>
    </location>
</feature>
<proteinExistence type="predicted"/>
<dbReference type="Proteomes" id="UP000183315">
    <property type="component" value="Unassembled WGS sequence"/>
</dbReference>
<dbReference type="InterPro" id="IPR033470">
    <property type="entry name" value="FakA-like_C"/>
</dbReference>
<dbReference type="GO" id="GO:0004371">
    <property type="term" value="F:glycerone kinase activity"/>
    <property type="evidence" value="ECO:0007669"/>
    <property type="project" value="InterPro"/>
</dbReference>
<reference evidence="3" key="1">
    <citation type="submission" date="2016-10" db="EMBL/GenBank/DDBJ databases">
        <authorList>
            <person name="Varghese N."/>
        </authorList>
    </citation>
    <scope>NUCLEOTIDE SEQUENCE [LARGE SCALE GENOMIC DNA]</scope>
    <source>
        <strain evidence="3">DSM 24868</strain>
    </source>
</reference>
<evidence type="ECO:0000313" key="2">
    <source>
        <dbReference type="EMBL" id="SEI99792.1"/>
    </source>
</evidence>
<dbReference type="STRING" id="1043493.SAMN05421637_0682"/>
<keyword evidence="3" id="KW-1185">Reference proteome</keyword>
<evidence type="ECO:0000259" key="1">
    <source>
        <dbReference type="PROSITE" id="PS51480"/>
    </source>
</evidence>
<dbReference type="EMBL" id="FNZI01000001">
    <property type="protein sequence ID" value="SEI99792.1"/>
    <property type="molecule type" value="Genomic_DNA"/>
</dbReference>
<dbReference type="InterPro" id="IPR050270">
    <property type="entry name" value="DegV_domain_contain"/>
</dbReference>
<dbReference type="InterPro" id="IPR036117">
    <property type="entry name" value="DhaL_dom_sf"/>
</dbReference>
<protein>
    <recommendedName>
        <fullName evidence="1">DhaL domain-containing protein</fullName>
    </recommendedName>
</protein>
<dbReference type="Pfam" id="PF13684">
    <property type="entry name" value="FakA-like_C"/>
    <property type="match status" value="1"/>
</dbReference>
<dbReference type="GO" id="GO:0006071">
    <property type="term" value="P:glycerol metabolic process"/>
    <property type="evidence" value="ECO:0007669"/>
    <property type="project" value="InterPro"/>
</dbReference>
<dbReference type="RefSeq" id="WP_081953398.1">
    <property type="nucleotide sequence ID" value="NZ_BBLU01000018.1"/>
</dbReference>
<dbReference type="OrthoDB" id="9760324at2"/>
<dbReference type="Pfam" id="PF21645">
    <property type="entry name" value="FakA-like_M"/>
    <property type="match status" value="1"/>
</dbReference>
<accession>A0A1H6VHI2</accession>
<organism evidence="2 3">
    <name type="scientific">Demequina mangrovi</name>
    <dbReference type="NCBI Taxonomy" id="1043493"/>
    <lineage>
        <taxon>Bacteria</taxon>
        <taxon>Bacillati</taxon>
        <taxon>Actinomycetota</taxon>
        <taxon>Actinomycetes</taxon>
        <taxon>Micrococcales</taxon>
        <taxon>Demequinaceae</taxon>
        <taxon>Demequina</taxon>
    </lineage>
</organism>
<dbReference type="SMART" id="SM01120">
    <property type="entry name" value="Dak2"/>
    <property type="match status" value="1"/>
</dbReference>
<dbReference type="SUPFAM" id="SSF101473">
    <property type="entry name" value="DhaL-like"/>
    <property type="match status" value="1"/>
</dbReference>
<name>A0A1H6VHI2_9MICO</name>
<evidence type="ECO:0000313" key="3">
    <source>
        <dbReference type="Proteomes" id="UP000183315"/>
    </source>
</evidence>
<dbReference type="PANTHER" id="PTHR33434:SF4">
    <property type="entry name" value="PHOSPHATASE PROTEIN"/>
    <property type="match status" value="1"/>
</dbReference>
<gene>
    <name evidence="2" type="ORF">SAMN05421637_0682</name>
</gene>
<dbReference type="InterPro" id="IPR048394">
    <property type="entry name" value="FakA-like_M"/>
</dbReference>
<dbReference type="SMART" id="SM01121">
    <property type="entry name" value="Dak1_2"/>
    <property type="match status" value="1"/>
</dbReference>
<dbReference type="PANTHER" id="PTHR33434">
    <property type="entry name" value="DEGV DOMAIN-CONTAINING PROTEIN DR_1986-RELATED"/>
    <property type="match status" value="1"/>
</dbReference>
<dbReference type="Pfam" id="PF02734">
    <property type="entry name" value="Dak2"/>
    <property type="match status" value="1"/>
</dbReference>